<evidence type="ECO:0000313" key="2">
    <source>
        <dbReference type="Proteomes" id="UP000464865"/>
    </source>
</evidence>
<gene>
    <name evidence="1" type="ORF">G3A56_09215</name>
</gene>
<accession>A0A7L5BH94</accession>
<reference evidence="1 2" key="1">
    <citation type="submission" date="2020-02" db="EMBL/GenBank/DDBJ databases">
        <title>Plant-Promoting Endophytic Bacterium Rhizobium oryzihabitans sp. nov., Isolated from the Root of Rice.</title>
        <authorList>
            <person name="zhao J."/>
            <person name="Zhang G."/>
        </authorList>
    </citation>
    <scope>NUCLEOTIDE SEQUENCE [LARGE SCALE GENOMIC DNA]</scope>
    <source>
        <strain evidence="1 2">M15</strain>
    </source>
</reference>
<protein>
    <submittedName>
        <fullName evidence="1">Uncharacterized protein</fullName>
    </submittedName>
</protein>
<dbReference type="Proteomes" id="UP000464865">
    <property type="component" value="Chromosome M15-11"/>
</dbReference>
<dbReference type="RefSeq" id="WP_164056323.1">
    <property type="nucleotide sequence ID" value="NZ_CP048632.1"/>
</dbReference>
<dbReference type="AlphaFoldDB" id="A0A7L5BH94"/>
<proteinExistence type="predicted"/>
<organism evidence="1 2">
    <name type="scientific">Rhizobium oryzihabitans</name>
    <dbReference type="NCBI Taxonomy" id="2267833"/>
    <lineage>
        <taxon>Bacteria</taxon>
        <taxon>Pseudomonadati</taxon>
        <taxon>Pseudomonadota</taxon>
        <taxon>Alphaproteobacteria</taxon>
        <taxon>Hyphomicrobiales</taxon>
        <taxon>Rhizobiaceae</taxon>
        <taxon>Rhizobium/Agrobacterium group</taxon>
        <taxon>Rhizobium</taxon>
    </lineage>
</organism>
<name>A0A7L5BH94_9HYPH</name>
<sequence length="111" mass="12612">MIHKLSTESHGDLTPESRAAVVSEIFCFMATKTEPVPYGRILEHVMETFEAKEELVSLYVMNSVLLLISNGLLSSNTFERPDEHTEWFMVEQKTTVGPTRRMTAICYGEIN</sequence>
<dbReference type="KEGG" id="roy:G3A56_09215"/>
<evidence type="ECO:0000313" key="1">
    <source>
        <dbReference type="EMBL" id="QIB38146.1"/>
    </source>
</evidence>
<dbReference type="EMBL" id="CP048632">
    <property type="protein sequence ID" value="QIB38146.1"/>
    <property type="molecule type" value="Genomic_DNA"/>
</dbReference>
<keyword evidence="2" id="KW-1185">Reference proteome</keyword>